<keyword evidence="6 10" id="KW-0505">Motor protein</keyword>
<comment type="caution">
    <text evidence="14">The sequence shown here is derived from an EMBL/GenBank/DDBJ whole genome shotgun (WGS) entry which is preliminary data.</text>
</comment>
<dbReference type="InterPro" id="IPR047149">
    <property type="entry name" value="KIF11-like"/>
</dbReference>
<dbReference type="GO" id="GO:0072686">
    <property type="term" value="C:mitotic spindle"/>
    <property type="evidence" value="ECO:0007669"/>
    <property type="project" value="TreeGrafter"/>
</dbReference>
<dbReference type="GO" id="GO:0005524">
    <property type="term" value="F:ATP binding"/>
    <property type="evidence" value="ECO:0007669"/>
    <property type="project" value="UniProtKB-UniRule"/>
</dbReference>
<organism evidence="14 15">
    <name type="scientific">Salix dunnii</name>
    <dbReference type="NCBI Taxonomy" id="1413687"/>
    <lineage>
        <taxon>Eukaryota</taxon>
        <taxon>Viridiplantae</taxon>
        <taxon>Streptophyta</taxon>
        <taxon>Embryophyta</taxon>
        <taxon>Tracheophyta</taxon>
        <taxon>Spermatophyta</taxon>
        <taxon>Magnoliopsida</taxon>
        <taxon>eudicotyledons</taxon>
        <taxon>Gunneridae</taxon>
        <taxon>Pentapetalae</taxon>
        <taxon>rosids</taxon>
        <taxon>fabids</taxon>
        <taxon>Malpighiales</taxon>
        <taxon>Salicaceae</taxon>
        <taxon>Saliceae</taxon>
        <taxon>Salix</taxon>
    </lineage>
</organism>
<dbReference type="GO" id="GO:0005876">
    <property type="term" value="C:spindle microtubule"/>
    <property type="evidence" value="ECO:0007669"/>
    <property type="project" value="TreeGrafter"/>
</dbReference>
<dbReference type="Proteomes" id="UP000657918">
    <property type="component" value="Unassembled WGS sequence"/>
</dbReference>
<feature type="region of interest" description="Disordered" evidence="12">
    <location>
        <begin position="1025"/>
        <end position="1050"/>
    </location>
</feature>
<dbReference type="InterPro" id="IPR027417">
    <property type="entry name" value="P-loop_NTPase"/>
</dbReference>
<evidence type="ECO:0000313" key="15">
    <source>
        <dbReference type="Proteomes" id="UP000657918"/>
    </source>
</evidence>
<proteinExistence type="inferred from homology"/>
<evidence type="ECO:0000256" key="3">
    <source>
        <dbReference type="ARBA" id="ARBA00022701"/>
    </source>
</evidence>
<dbReference type="InterPro" id="IPR001752">
    <property type="entry name" value="Kinesin_motor_dom"/>
</dbReference>
<feature type="domain" description="Kinesin motor" evidence="13">
    <location>
        <begin position="52"/>
        <end position="394"/>
    </location>
</feature>
<dbReference type="InterPro" id="IPR019821">
    <property type="entry name" value="Kinesin_motor_CS"/>
</dbReference>
<evidence type="ECO:0000256" key="7">
    <source>
        <dbReference type="ARBA" id="ARBA00023212"/>
    </source>
</evidence>
<keyword evidence="5 10" id="KW-0067">ATP-binding</keyword>
<dbReference type="SMART" id="SM00129">
    <property type="entry name" value="KISc"/>
    <property type="match status" value="1"/>
</dbReference>
<dbReference type="SUPFAM" id="SSF52540">
    <property type="entry name" value="P-loop containing nucleoside triphosphate hydrolases"/>
    <property type="match status" value="1"/>
</dbReference>
<dbReference type="OrthoDB" id="3176171at2759"/>
<evidence type="ECO:0000256" key="11">
    <source>
        <dbReference type="SAM" id="Coils"/>
    </source>
</evidence>
<evidence type="ECO:0000259" key="13">
    <source>
        <dbReference type="PROSITE" id="PS50067"/>
    </source>
</evidence>
<feature type="binding site" evidence="10">
    <location>
        <begin position="138"/>
        <end position="145"/>
    </location>
    <ligand>
        <name>ATP</name>
        <dbReference type="ChEBI" id="CHEBI:30616"/>
    </ligand>
</feature>
<dbReference type="GO" id="GO:0008574">
    <property type="term" value="F:plus-end-directed microtubule motor activity"/>
    <property type="evidence" value="ECO:0007669"/>
    <property type="project" value="TreeGrafter"/>
</dbReference>
<name>A0A835N060_9ROSI</name>
<keyword evidence="4 10" id="KW-0547">Nucleotide-binding</keyword>
<dbReference type="Pfam" id="PF00225">
    <property type="entry name" value="Kinesin"/>
    <property type="match status" value="1"/>
</dbReference>
<feature type="region of interest" description="Disordered" evidence="12">
    <location>
        <begin position="1"/>
        <end position="46"/>
    </location>
</feature>
<evidence type="ECO:0000256" key="10">
    <source>
        <dbReference type="PROSITE-ProRule" id="PRU00283"/>
    </source>
</evidence>
<dbReference type="EMBL" id="JADGMS010000006">
    <property type="protein sequence ID" value="KAF9679896.1"/>
    <property type="molecule type" value="Genomic_DNA"/>
</dbReference>
<feature type="coiled-coil region" evidence="11">
    <location>
        <begin position="798"/>
        <end position="825"/>
    </location>
</feature>
<evidence type="ECO:0000256" key="4">
    <source>
        <dbReference type="ARBA" id="ARBA00022741"/>
    </source>
</evidence>
<dbReference type="GO" id="GO:0007018">
    <property type="term" value="P:microtubule-based movement"/>
    <property type="evidence" value="ECO:0007669"/>
    <property type="project" value="InterPro"/>
</dbReference>
<gene>
    <name evidence="14" type="ORF">SADUNF_Sadunf06G0063200</name>
</gene>
<comment type="subcellular location">
    <subcellularLocation>
        <location evidence="1">Cytoplasm</location>
        <location evidence="1">Cytoskeleton</location>
        <location evidence="1">Spindle</location>
    </subcellularLocation>
</comment>
<comment type="similarity">
    <text evidence="8">Belongs to the TRAFAC class myosin-kinesin ATPase superfamily. Kinesin family. KIN-5/BimC subfamily.</text>
</comment>
<protein>
    <recommendedName>
        <fullName evidence="13">Kinesin motor domain-containing protein</fullName>
    </recommendedName>
</protein>
<dbReference type="InterPro" id="IPR036961">
    <property type="entry name" value="Kinesin_motor_dom_sf"/>
</dbReference>
<evidence type="ECO:0000256" key="5">
    <source>
        <dbReference type="ARBA" id="ARBA00022840"/>
    </source>
</evidence>
<evidence type="ECO:0000256" key="1">
    <source>
        <dbReference type="ARBA" id="ARBA00004186"/>
    </source>
</evidence>
<evidence type="ECO:0000256" key="8">
    <source>
        <dbReference type="ARBA" id="ARBA00034704"/>
    </source>
</evidence>
<comment type="function">
    <text evidence="9">Responsible for microtubule translocation. May be important for the organization of phragmoplast-specific arrays of microtubules. Plays an essential role in stabilizing the mitotic spindle. Required during mitotic cytokinesis.</text>
</comment>
<keyword evidence="7" id="KW-0206">Cytoskeleton</keyword>
<keyword evidence="2" id="KW-0963">Cytoplasm</keyword>
<dbReference type="PANTHER" id="PTHR47970:SF32">
    <property type="entry name" value="KINESIN-LIKE PROTEIN KIN-5B"/>
    <property type="match status" value="1"/>
</dbReference>
<dbReference type="GO" id="GO:0051231">
    <property type="term" value="P:spindle elongation"/>
    <property type="evidence" value="ECO:0007669"/>
    <property type="project" value="TreeGrafter"/>
</dbReference>
<evidence type="ECO:0000256" key="12">
    <source>
        <dbReference type="SAM" id="MobiDB-lite"/>
    </source>
</evidence>
<dbReference type="PROSITE" id="PS00411">
    <property type="entry name" value="KINESIN_MOTOR_1"/>
    <property type="match status" value="1"/>
</dbReference>
<dbReference type="Gene3D" id="3.40.850.10">
    <property type="entry name" value="Kinesin motor domain"/>
    <property type="match status" value="1"/>
</dbReference>
<dbReference type="PANTHER" id="PTHR47970">
    <property type="entry name" value="KINESIN-LIKE PROTEIN KIF11"/>
    <property type="match status" value="1"/>
</dbReference>
<reference evidence="14 15" key="1">
    <citation type="submission" date="2020-10" db="EMBL/GenBank/DDBJ databases">
        <title>Plant Genome Project.</title>
        <authorList>
            <person name="Zhang R.-G."/>
        </authorList>
    </citation>
    <scope>NUCLEOTIDE SEQUENCE [LARGE SCALE GENOMIC DNA]</scope>
    <source>
        <strain evidence="14">FAFU-HL-1</strain>
        <tissue evidence="14">Leaf</tissue>
    </source>
</reference>
<dbReference type="AlphaFoldDB" id="A0A835N060"/>
<dbReference type="InterPro" id="IPR047241">
    <property type="entry name" value="KIF11-like_kin_motor_dom"/>
</dbReference>
<keyword evidence="11" id="KW-0175">Coiled coil</keyword>
<evidence type="ECO:0000256" key="6">
    <source>
        <dbReference type="ARBA" id="ARBA00023175"/>
    </source>
</evidence>
<dbReference type="CDD" id="cd01364">
    <property type="entry name" value="KISc_BimC_Eg5"/>
    <property type="match status" value="1"/>
</dbReference>
<dbReference type="PRINTS" id="PR00380">
    <property type="entry name" value="KINESINHEAVY"/>
</dbReference>
<dbReference type="GO" id="GO:0008017">
    <property type="term" value="F:microtubule binding"/>
    <property type="evidence" value="ECO:0007669"/>
    <property type="project" value="InterPro"/>
</dbReference>
<dbReference type="GO" id="GO:0090307">
    <property type="term" value="P:mitotic spindle assembly"/>
    <property type="evidence" value="ECO:0007669"/>
    <property type="project" value="TreeGrafter"/>
</dbReference>
<evidence type="ECO:0000256" key="9">
    <source>
        <dbReference type="ARBA" id="ARBA00046159"/>
    </source>
</evidence>
<dbReference type="FunFam" id="3.40.850.10:FF:000019">
    <property type="entry name" value="Kinesin-like protein KIN-5D"/>
    <property type="match status" value="1"/>
</dbReference>
<feature type="compositionally biased region" description="Basic and acidic residues" evidence="12">
    <location>
        <begin position="27"/>
        <end position="46"/>
    </location>
</feature>
<feature type="coiled-coil region" evidence="11">
    <location>
        <begin position="410"/>
        <end position="509"/>
    </location>
</feature>
<dbReference type="PROSITE" id="PS50067">
    <property type="entry name" value="KINESIN_MOTOR_2"/>
    <property type="match status" value="1"/>
</dbReference>
<accession>A0A835N060</accession>
<keyword evidence="15" id="KW-1185">Reference proteome</keyword>
<keyword evidence="3" id="KW-0493">Microtubule</keyword>
<sequence>MMSLTPDQSRKVGLGLMPSPIPFLTPRPERRRPESRGHDWNSARQDKDKEVNVQVLLRCRPLSDEEQRTNVAKVIACNEHKREVAVLHSIANKQVDKVFTFDKVFGPKAQQRSIYDQAIAPIVDEVLDGFNCTVFAYGQTGTGKTYTMEGGKRNKGGDLPAEAGVIPRAIRQIFDTLEAQNADYSIKVTFLELYNEEITDLLAQEDPSRNVEDRQKKPISLMEDGKGCVVVRGLEEEAVYSANEIYTLLERGAAKRRTADTLLNKRSSRSHSVFSITIHVKEAAVGEEELIKCGKLNLVDLAGSENISRSGAREGRAREAGEINKSLLTLGRVINALVEHSSHIPYRDSKLTRLLRDSLGGRTKTCIVATISPSAHALEETLSTLDYAYRAKSIRNKPEANQRVSKAVLLKDLYLEIEKLKEDVRAAREKNGVYVPHEKFAQDEAEKKLRIEKIEQLENELIIRDNQVDRYNELYLTEKEKKIDVERELTDCKMTLEKSNNERLDLEENLRVTISTLKEKEIIISKLLSSEHSLIEHAKELCIGLQTASEDITSLFGRLDQKDKMEAENRNLVLTFGSHLDQSLIDLHKTILGSVSEQRQHLRCMEEHVESFLASKTDATEVLETRIKKMSEIYASGVAALKELANTAQNKASSDLQQINNIISSQMRTVEQFLATMLYEAKEVIEEIHSSLADQTQLLALSTRQQEKGLQRSFASAQAISKATVDFYNDLHLRASEIMAFLEESQIKHSDQLSNFETIFKEKAAREEKEALENIAGILASLTSKKTAMVSEVSRDIYDTKVRENNRLQRELSNMQKASSNAKEGLSKYVEKMERHFMEHTFSVAESKTVMENFLQECSEKANDSKQQWENAHSFLNNSKERTVLEIESAVRDRVSKNHVAHQEFLSASSTMKADFDARIADVMAAVDDSMMRDQETKKEIDSITSVCLGLLKSTQENHGDRISNIRSKAEKCLTKDYLVDQNSGTTPKRRVTAAPSLASIEERRSVVAMESLKEQHGILEKGAKWSHAESKIPKHHATSFNRAPFTDVN</sequence>
<evidence type="ECO:0000256" key="2">
    <source>
        <dbReference type="ARBA" id="ARBA00022490"/>
    </source>
</evidence>
<evidence type="ECO:0000313" key="14">
    <source>
        <dbReference type="EMBL" id="KAF9679896.1"/>
    </source>
</evidence>